<organism evidence="3">
    <name type="scientific">Streptomyces sp. NBC_00049</name>
    <dbReference type="NCBI Taxonomy" id="2903617"/>
    <lineage>
        <taxon>Bacteria</taxon>
        <taxon>Bacillati</taxon>
        <taxon>Actinomycetota</taxon>
        <taxon>Actinomycetes</taxon>
        <taxon>Kitasatosporales</taxon>
        <taxon>Streptomycetaceae</taxon>
        <taxon>Streptomyces</taxon>
    </lineage>
</organism>
<accession>A0AAU2JV09</accession>
<sequence length="173" mass="17302">MRSTDGTRRTTGPIRRALVALLVAGVTVACGPAEGGGTAASLPPVPALTSATPSPTPTPSPSATLSATPSAVPSPAATSAAPTTPAAPAARPADPKPAATTQPPKPATQPAPRPSTKAPTRPAAAECEIVSNAGNCYNAGQFCRKADLGRTTHAGNGRLIHCRLDGSQPRWQY</sequence>
<reference evidence="3" key="1">
    <citation type="submission" date="2022-10" db="EMBL/GenBank/DDBJ databases">
        <title>The complete genomes of actinobacterial strains from the NBC collection.</title>
        <authorList>
            <person name="Joergensen T.S."/>
            <person name="Alvarez Arevalo M."/>
            <person name="Sterndorff E.B."/>
            <person name="Faurdal D."/>
            <person name="Vuksanovic O."/>
            <person name="Mourched A.-S."/>
            <person name="Charusanti P."/>
            <person name="Shaw S."/>
            <person name="Blin K."/>
            <person name="Weber T."/>
        </authorList>
    </citation>
    <scope>NUCLEOTIDE SEQUENCE</scope>
    <source>
        <strain evidence="3">NBC_00049</strain>
    </source>
</reference>
<gene>
    <name evidence="3" type="ORF">OG327_19585</name>
</gene>
<feature type="compositionally biased region" description="Low complexity" evidence="1">
    <location>
        <begin position="61"/>
        <end position="102"/>
    </location>
</feature>
<feature type="compositionally biased region" description="Pro residues" evidence="1">
    <location>
        <begin position="103"/>
        <end position="113"/>
    </location>
</feature>
<evidence type="ECO:0000313" key="3">
    <source>
        <dbReference type="EMBL" id="WTU75344.1"/>
    </source>
</evidence>
<feature type="region of interest" description="Disordered" evidence="1">
    <location>
        <begin position="36"/>
        <end position="123"/>
    </location>
</feature>
<evidence type="ECO:0000256" key="1">
    <source>
        <dbReference type="SAM" id="MobiDB-lite"/>
    </source>
</evidence>
<dbReference type="AlphaFoldDB" id="A0AAU2JV09"/>
<dbReference type="PROSITE" id="PS51257">
    <property type="entry name" value="PROKAR_LIPOPROTEIN"/>
    <property type="match status" value="1"/>
</dbReference>
<keyword evidence="2" id="KW-0732">Signal</keyword>
<proteinExistence type="predicted"/>
<feature type="signal peptide" evidence="2">
    <location>
        <begin position="1"/>
        <end position="35"/>
    </location>
</feature>
<protein>
    <submittedName>
        <fullName evidence="3">Uncharacterized protein</fullName>
    </submittedName>
</protein>
<name>A0AAU2JV09_9ACTN</name>
<evidence type="ECO:0000256" key="2">
    <source>
        <dbReference type="SAM" id="SignalP"/>
    </source>
</evidence>
<dbReference type="EMBL" id="CP108264">
    <property type="protein sequence ID" value="WTU75344.1"/>
    <property type="molecule type" value="Genomic_DNA"/>
</dbReference>
<feature type="chain" id="PRO_5043681927" evidence="2">
    <location>
        <begin position="36"/>
        <end position="173"/>
    </location>
</feature>